<dbReference type="SMART" id="SM00089">
    <property type="entry name" value="PKD"/>
    <property type="match status" value="2"/>
</dbReference>
<dbReference type="InterPro" id="IPR035986">
    <property type="entry name" value="PKD_dom_sf"/>
</dbReference>
<dbReference type="InterPro" id="IPR022409">
    <property type="entry name" value="PKD/Chitinase_dom"/>
</dbReference>
<dbReference type="InterPro" id="IPR000601">
    <property type="entry name" value="PKD_dom"/>
</dbReference>
<dbReference type="CDD" id="cd00146">
    <property type="entry name" value="PKD"/>
    <property type="match status" value="2"/>
</dbReference>
<dbReference type="Pfam" id="PF13585">
    <property type="entry name" value="CHU_C"/>
    <property type="match status" value="1"/>
</dbReference>
<dbReference type="NCBIfam" id="TIGR04131">
    <property type="entry name" value="Bac_Flav_CTERM"/>
    <property type="match status" value="1"/>
</dbReference>
<feature type="domain" description="PKD" evidence="1">
    <location>
        <begin position="339"/>
        <end position="372"/>
    </location>
</feature>
<gene>
    <name evidence="2" type="ORF">HGH92_06935</name>
</gene>
<dbReference type="InterPro" id="IPR013783">
    <property type="entry name" value="Ig-like_fold"/>
</dbReference>
<dbReference type="Pfam" id="PF18911">
    <property type="entry name" value="PKD_4"/>
    <property type="match status" value="2"/>
</dbReference>
<dbReference type="PROSITE" id="PS50093">
    <property type="entry name" value="PKD"/>
    <property type="match status" value="2"/>
</dbReference>
<name>A0A847RT61_9BACT</name>
<keyword evidence="3" id="KW-1185">Reference proteome</keyword>
<sequence>MKKITLLLICFVCTLPVYASHIIGGQIFYKLLRSESGMNTYQVTLKLYRICETGERIAEMPRSVILASFDKKDNGYVAQYPIDRTAFEVKSATQIDPCIVNPPKICFQVGTYETTITLPSNEKGYTIAFQSCCRDPFMMNIVAEPIQGSTDRGTGATYFAEIPGTASGAVDPVTNTVKNSSPAFNKEEAILVCADKKFEYDFSASDIDGDQLEYEFCDAYKGGALTPQNGIPPMAENPPYDFVQYVSPFSGQSPLGAKVTIDRKTGMISGTAPAAGKYVVTVCVNEYRNGKKIGTLRKDFHITVTTCVKLVTAAMPEKYADCSSLTITFINNSTLGKPYTWDFGDGTPLLTVTSPDPLPHTYAQEGTYHVKLWVDKDSNCGDSALATVYAYPKFDPDFSVAGLCTEKPSAFTPDVTRVDRGLVSYYKWDFGTGNADDTTNTPAPRFQYKQPGTYNVQLFVRSTVGCEKNIVHPFTVYDRPPFSATADTLLCYRDSLHLWAASDMPGTYQWTPDNYKILNPNTPNAIVFPKVDTAYTVKFTDQQGCTNEKRVAVDVKDSLLIQTVPGDSTVCTGDEVHLSVKTDGAYAYQWTNLGGNQVVSNLIDAFVTPAPPRQTYRVLASLGKCFTADTLNLKVVDPPKAVAYPDTTICFGMPVLLRAEGGSSYRWSPSFYVKDPALPNTFAYPVDTTRFTVTVTDTLGCPKKVTASVLVKVVPQVHAFAGNDTIVMLNVPFQLQATGGVRYTWTPVTGLNNPNLPNPVTLINRDVTYTVTAYSQEGCTGTDDIFIRFIAGPEIYIPNAFSPNGDGLNDVFRPIPVGMVQMDFFRVFDRWGKLMYDNTTYMKGWDGRVNGQPAPVGTYVWVVQGRDINQKTVLRKGTVTLIR</sequence>
<accession>A0A847RT61</accession>
<dbReference type="Gene3D" id="2.60.40.10">
    <property type="entry name" value="Immunoglobulins"/>
    <property type="match status" value="3"/>
</dbReference>
<evidence type="ECO:0000313" key="2">
    <source>
        <dbReference type="EMBL" id="NLR64035.1"/>
    </source>
</evidence>
<organism evidence="2 3">
    <name type="scientific">Chitinophaga varians</name>
    <dbReference type="NCBI Taxonomy" id="2202339"/>
    <lineage>
        <taxon>Bacteria</taxon>
        <taxon>Pseudomonadati</taxon>
        <taxon>Bacteroidota</taxon>
        <taxon>Chitinophagia</taxon>
        <taxon>Chitinophagales</taxon>
        <taxon>Chitinophagaceae</taxon>
        <taxon>Chitinophaga</taxon>
    </lineage>
</organism>
<dbReference type="AlphaFoldDB" id="A0A847RT61"/>
<dbReference type="Proteomes" id="UP000570474">
    <property type="component" value="Unassembled WGS sequence"/>
</dbReference>
<evidence type="ECO:0000259" key="1">
    <source>
        <dbReference type="PROSITE" id="PS50093"/>
    </source>
</evidence>
<evidence type="ECO:0000313" key="3">
    <source>
        <dbReference type="Proteomes" id="UP000570474"/>
    </source>
</evidence>
<comment type="caution">
    <text evidence="2">The sequence shown here is derived from an EMBL/GenBank/DDBJ whole genome shotgun (WGS) entry which is preliminary data.</text>
</comment>
<dbReference type="RefSeq" id="WP_168869999.1">
    <property type="nucleotide sequence ID" value="NZ_JABAIA010000001.1"/>
</dbReference>
<reference evidence="2 3" key="1">
    <citation type="submission" date="2020-04" db="EMBL/GenBank/DDBJ databases">
        <authorList>
            <person name="Yin C."/>
        </authorList>
    </citation>
    <scope>NUCLEOTIDE SEQUENCE [LARGE SCALE GENOMIC DNA]</scope>
    <source>
        <strain evidence="2 3">Ae27</strain>
    </source>
</reference>
<dbReference type="InterPro" id="IPR026341">
    <property type="entry name" value="T9SS_type_B"/>
</dbReference>
<dbReference type="EMBL" id="JABAIA010000001">
    <property type="protein sequence ID" value="NLR64035.1"/>
    <property type="molecule type" value="Genomic_DNA"/>
</dbReference>
<dbReference type="SUPFAM" id="SSF49299">
    <property type="entry name" value="PKD domain"/>
    <property type="match status" value="2"/>
</dbReference>
<protein>
    <submittedName>
        <fullName evidence="2">T9SS type B sorting domain-containing protein</fullName>
    </submittedName>
</protein>
<proteinExistence type="predicted"/>
<feature type="domain" description="PKD" evidence="1">
    <location>
        <begin position="426"/>
        <end position="465"/>
    </location>
</feature>